<dbReference type="AlphaFoldDB" id="A0A7T0BXB9"/>
<dbReference type="Proteomes" id="UP000594688">
    <property type="component" value="Chromosome"/>
</dbReference>
<dbReference type="EMBL" id="CP048685">
    <property type="protein sequence ID" value="QPJ62732.1"/>
    <property type="molecule type" value="Genomic_DNA"/>
</dbReference>
<dbReference type="KEGG" id="nli:G3M70_12945"/>
<sequence length="83" mass="8893">MTNEQLTKISVCFGTLAFTIMTLGSWAMGARVLVALIRGIEALALFGLLAFCVGKILQRNVDFSSANTTEEDEAKGAHLDETA</sequence>
<protein>
    <submittedName>
        <fullName evidence="2">Uncharacterized protein</fullName>
    </submittedName>
</protein>
<feature type="transmembrane region" description="Helical" evidence="1">
    <location>
        <begin position="9"/>
        <end position="29"/>
    </location>
</feature>
<evidence type="ECO:0000313" key="3">
    <source>
        <dbReference type="Proteomes" id="UP000594688"/>
    </source>
</evidence>
<evidence type="ECO:0000313" key="2">
    <source>
        <dbReference type="EMBL" id="QPJ62732.1"/>
    </source>
</evidence>
<keyword evidence="1" id="KW-1133">Transmembrane helix</keyword>
<reference evidence="2 3" key="1">
    <citation type="submission" date="2020-02" db="EMBL/GenBank/DDBJ databases">
        <title>Genomic and physiological characterization of two novel Nitrospinaceae genera.</title>
        <authorList>
            <person name="Mueller A.J."/>
            <person name="Jung M.-Y."/>
            <person name="Strachan C.R."/>
            <person name="Herbold C.W."/>
            <person name="Kirkegaard R.H."/>
            <person name="Daims H."/>
        </authorList>
    </citation>
    <scope>NUCLEOTIDE SEQUENCE [LARGE SCALE GENOMIC DNA]</scope>
    <source>
        <strain evidence="2">EB</strain>
    </source>
</reference>
<proteinExistence type="predicted"/>
<feature type="transmembrane region" description="Helical" evidence="1">
    <location>
        <begin position="35"/>
        <end position="57"/>
    </location>
</feature>
<keyword evidence="1" id="KW-0812">Transmembrane</keyword>
<gene>
    <name evidence="2" type="ORF">G3M70_12945</name>
</gene>
<evidence type="ECO:0000256" key="1">
    <source>
        <dbReference type="SAM" id="Phobius"/>
    </source>
</evidence>
<accession>A0A7T0BXB9</accession>
<keyword evidence="1" id="KW-0472">Membrane</keyword>
<organism evidence="2 3">
    <name type="scientific">Candidatus Nitronauta litoralis</name>
    <dbReference type="NCBI Taxonomy" id="2705533"/>
    <lineage>
        <taxon>Bacteria</taxon>
        <taxon>Pseudomonadati</taxon>
        <taxon>Nitrospinota/Tectimicrobiota group</taxon>
        <taxon>Nitrospinota</taxon>
        <taxon>Nitrospinia</taxon>
        <taxon>Nitrospinales</taxon>
        <taxon>Nitrospinaceae</taxon>
        <taxon>Candidatus Nitronauta</taxon>
    </lineage>
</organism>
<name>A0A7T0BXB9_9BACT</name>